<gene>
    <name evidence="1" type="ORF">MRB53_000287</name>
</gene>
<dbReference type="Proteomes" id="UP001234297">
    <property type="component" value="Chromosome 1"/>
</dbReference>
<name>A0ACC2MPG6_PERAE</name>
<organism evidence="1 2">
    <name type="scientific">Persea americana</name>
    <name type="common">Avocado</name>
    <dbReference type="NCBI Taxonomy" id="3435"/>
    <lineage>
        <taxon>Eukaryota</taxon>
        <taxon>Viridiplantae</taxon>
        <taxon>Streptophyta</taxon>
        <taxon>Embryophyta</taxon>
        <taxon>Tracheophyta</taxon>
        <taxon>Spermatophyta</taxon>
        <taxon>Magnoliopsida</taxon>
        <taxon>Magnoliidae</taxon>
        <taxon>Laurales</taxon>
        <taxon>Lauraceae</taxon>
        <taxon>Persea</taxon>
    </lineage>
</organism>
<dbReference type="EMBL" id="CM056809">
    <property type="protein sequence ID" value="KAJ8647264.1"/>
    <property type="molecule type" value="Genomic_DNA"/>
</dbReference>
<comment type="caution">
    <text evidence="1">The sequence shown here is derived from an EMBL/GenBank/DDBJ whole genome shotgun (WGS) entry which is preliminary data.</text>
</comment>
<keyword evidence="2" id="KW-1185">Reference proteome</keyword>
<evidence type="ECO:0000313" key="1">
    <source>
        <dbReference type="EMBL" id="KAJ8647264.1"/>
    </source>
</evidence>
<protein>
    <submittedName>
        <fullName evidence="1">Uncharacterized protein</fullName>
    </submittedName>
</protein>
<accession>A0ACC2MPG6</accession>
<proteinExistence type="predicted"/>
<reference evidence="1 2" key="1">
    <citation type="journal article" date="2022" name="Hortic Res">
        <title>A haplotype resolved chromosomal level avocado genome allows analysis of novel avocado genes.</title>
        <authorList>
            <person name="Nath O."/>
            <person name="Fletcher S.J."/>
            <person name="Hayward A."/>
            <person name="Shaw L.M."/>
            <person name="Masouleh A.K."/>
            <person name="Furtado A."/>
            <person name="Henry R.J."/>
            <person name="Mitter N."/>
        </authorList>
    </citation>
    <scope>NUCLEOTIDE SEQUENCE [LARGE SCALE GENOMIC DNA]</scope>
    <source>
        <strain evidence="2">cv. Hass</strain>
    </source>
</reference>
<sequence>MLFGCTPSFSDLRIVGCLAFAHNQRARGDKFASRSRKCVFVGYPFGKKGWSLFDLEKKEFFVSRDVKFYENVFPYLNVEATTITPTVESDVTYNGGDIEEFLDDVGGHRALHEDVIVATQMPQTASPTTSDTPSHEETQPSSTSVLSQNARNVPIVAASSTGAGGVDGTTGGSRGDNFSRGLREKFPSVKLRDYVTHTVIKKSPSLAPPDPDSHTPSGDMWSGSEGGVIKAWPWESLEKSLSLTLEERHMATLLVERSYIDLKNQVNMGGACSLPAVDVRYLLSDNSRAKVWSGGYLSFALWDARSRDLLKVFNIEGQVENRIEISSTPDFPIEEEMKIKIVSTSKKEKPQRSVSFFKRSRNALMGAADVVRRVAAKGACGDDNRRIEAMIISIDGMIWTGCANGLLVQWDGTGNRLQEFHHHSSSVQCFCTFGTRLWVGYISGTVQVLDLEGNLLGGWVAHSSPVIKMAVGGGYVFTLANHGGIRGWSITSPGPLDNILRSALSNKELLYTKLENLKILTGTWNVGQERASPDSLLSWLGSAASEVGIVVIGLQEVEMGAGFLAMQAAKETVGLEGSANGQWWLDAIGKTLDEGTTFERVGSRQLAGLLISLWARKNLKPYIGDVDAAAVPCGFGRAIGNKGAVGLRMRIFDRIVCFVNCHFAAHLEAVNRRNADFDHVYRTMIFSRPSNILNSTVAGASSAVHMLHGANAVGGIHSDEGKPELAEADMVVFLGDFNYRLHGISYDEARDFISQRCFDWLRERDQLRAEMKAGKVFQGMREGHIRFPPTYKFDRHQVGLAGYDSSEKKRIPAWCDRILYRDSRSASEDVCKLECPVVSSISQYDACMDVTDSDHKPVRCIFSVDIAHVDELIRRQEFGEVVKSNEKIRSLMKELCSVPETIISTNNIILQNEDTSILRITNRCGKYKAIFKIICEGQSTVKDGLASKQQRPRGSFGFPQWLEVTPAAGVIKPGQIMEVSVQHEEFHTLQEFIDGVPQNWWCEDTRDKEILLAVKTGGCFSTDTRTHRVRVRHYVLETTCSDSKASSERIRPILLHRSDFQHLGSSSDVINDLSRAWSPAAFRNEFILFSSVVMQVLYAADSL</sequence>
<evidence type="ECO:0000313" key="2">
    <source>
        <dbReference type="Proteomes" id="UP001234297"/>
    </source>
</evidence>